<dbReference type="EC" id="3.1.1.-" evidence="5"/>
<proteinExistence type="inferred from homology"/>
<evidence type="ECO:0000256" key="1">
    <source>
        <dbReference type="ARBA" id="ARBA00003534"/>
    </source>
</evidence>
<evidence type="ECO:0000256" key="2">
    <source>
        <dbReference type="ARBA" id="ARBA00004191"/>
    </source>
</evidence>
<dbReference type="Proteomes" id="UP000092600">
    <property type="component" value="Unassembled WGS sequence"/>
</dbReference>
<evidence type="ECO:0000313" key="6">
    <source>
        <dbReference type="EMBL" id="OAY75730.1"/>
    </source>
</evidence>
<dbReference type="STRING" id="4615.A0A199VG21"/>
<keyword evidence="5" id="KW-0961">Cell wall biogenesis/degradation</keyword>
<comment type="caution">
    <text evidence="6">The sequence shown here is derived from an EMBL/GenBank/DDBJ whole genome shotgun (WGS) entry which is preliminary data.</text>
</comment>
<evidence type="ECO:0000256" key="3">
    <source>
        <dbReference type="ARBA" id="ARBA00005784"/>
    </source>
</evidence>
<organism evidence="6 7">
    <name type="scientific">Ananas comosus</name>
    <name type="common">Pineapple</name>
    <name type="synonym">Ananas ananas</name>
    <dbReference type="NCBI Taxonomy" id="4615"/>
    <lineage>
        <taxon>Eukaryota</taxon>
        <taxon>Viridiplantae</taxon>
        <taxon>Streptophyta</taxon>
        <taxon>Embryophyta</taxon>
        <taxon>Tracheophyta</taxon>
        <taxon>Spermatophyta</taxon>
        <taxon>Magnoliopsida</taxon>
        <taxon>Liliopsida</taxon>
        <taxon>Poales</taxon>
        <taxon>Bromeliaceae</taxon>
        <taxon>Bromelioideae</taxon>
        <taxon>Ananas</taxon>
    </lineage>
</organism>
<reference evidence="6 7" key="1">
    <citation type="journal article" date="2016" name="DNA Res.">
        <title>The draft genome of MD-2 pineapple using hybrid error correction of long reads.</title>
        <authorList>
            <person name="Redwan R.M."/>
            <person name="Saidin A."/>
            <person name="Kumar S.V."/>
        </authorList>
    </citation>
    <scope>NUCLEOTIDE SEQUENCE [LARGE SCALE GENOMIC DNA]</scope>
    <source>
        <strain evidence="7">cv. MD2</strain>
        <tissue evidence="6">Leaf</tissue>
    </source>
</reference>
<dbReference type="PANTHER" id="PTHR21562:SF69">
    <property type="entry name" value="PECTIN ACETYLESTERASE 9"/>
    <property type="match status" value="1"/>
</dbReference>
<keyword evidence="5" id="KW-0378">Hydrolase</keyword>
<protein>
    <recommendedName>
        <fullName evidence="5">Pectin acetylesterase</fullName>
        <ecNumber evidence="5">3.1.1.-</ecNumber>
    </recommendedName>
</protein>
<name>A0A199VG21_ANACO</name>
<comment type="subcellular location">
    <subcellularLocation>
        <location evidence="2 5">Secreted</location>
        <location evidence="2 5">Cell wall</location>
    </subcellularLocation>
</comment>
<keyword evidence="4 5" id="KW-0134">Cell wall</keyword>
<accession>A0A199VG21</accession>
<evidence type="ECO:0000313" key="7">
    <source>
        <dbReference type="Proteomes" id="UP000092600"/>
    </source>
</evidence>
<dbReference type="GO" id="GO:0071555">
    <property type="term" value="P:cell wall organization"/>
    <property type="evidence" value="ECO:0007669"/>
    <property type="project" value="UniProtKB-KW"/>
</dbReference>
<evidence type="ECO:0000256" key="5">
    <source>
        <dbReference type="RuleBase" id="RU363114"/>
    </source>
</evidence>
<dbReference type="InterPro" id="IPR004963">
    <property type="entry name" value="PAE/NOTUM"/>
</dbReference>
<gene>
    <name evidence="6" type="ORF">ACMD2_09784</name>
</gene>
<comment type="similarity">
    <text evidence="3 5">Belongs to the pectinacetylesterase family.</text>
</comment>
<comment type="function">
    <text evidence="1 5">Hydrolyzes acetyl esters in homogalacturonan regions of pectin. In type I primary cell wall, galacturonic acid residues of pectin can be acetylated at the O-2 and O-3 positions. Decreasing the degree of acetylation of pectin gels in vitro alters their physical properties.</text>
</comment>
<dbReference type="EMBL" id="LSRQ01002021">
    <property type="protein sequence ID" value="OAY75730.1"/>
    <property type="molecule type" value="Genomic_DNA"/>
</dbReference>
<dbReference type="GO" id="GO:0016787">
    <property type="term" value="F:hydrolase activity"/>
    <property type="evidence" value="ECO:0007669"/>
    <property type="project" value="UniProtKB-KW"/>
</dbReference>
<feature type="non-terminal residue" evidence="6">
    <location>
        <position position="1"/>
    </location>
</feature>
<dbReference type="AlphaFoldDB" id="A0A199VG21"/>
<keyword evidence="5" id="KW-0964">Secreted</keyword>
<sequence length="208" mass="23518">FYNWNRVKLRYCDGASFTGDSEYYNGTSILYFRGQRIWNAIISDLFSKGLMQAEKALLSGCSAGGLATFFHCDDLAQRLPATATVKCMSDAGFFLDTKDISGNNTIRPFFSSLVTLQGVQKNLNKDCLTSYDYAYKVTDIELEILKFFCFRIEMLIALRPFGGSRNGGFLIDSCFTHCQSESQDTWFAPNSPRLHNKVVISERILCFN</sequence>
<dbReference type="Pfam" id="PF03283">
    <property type="entry name" value="PAE"/>
    <property type="match status" value="2"/>
</dbReference>
<evidence type="ECO:0000256" key="4">
    <source>
        <dbReference type="ARBA" id="ARBA00022512"/>
    </source>
</evidence>
<dbReference type="PANTHER" id="PTHR21562">
    <property type="entry name" value="NOTUM-RELATED"/>
    <property type="match status" value="1"/>
</dbReference>